<accession>A0ABR9TR24</accession>
<dbReference type="Proteomes" id="UP000640614">
    <property type="component" value="Unassembled WGS sequence"/>
</dbReference>
<reference evidence="1 2" key="1">
    <citation type="submission" date="2018-07" db="EMBL/GenBank/DDBJ databases">
        <title>Genome assembly of strain KB82.</title>
        <authorList>
            <person name="Kukolya J."/>
            <person name="Horvath B."/>
            <person name="Nagy I."/>
            <person name="Toth A."/>
        </authorList>
    </citation>
    <scope>NUCLEOTIDE SEQUENCE [LARGE SCALE GENOMIC DNA]</scope>
    <source>
        <strain evidence="1 2">Kb82</strain>
    </source>
</reference>
<dbReference type="EMBL" id="PRDM01000004">
    <property type="protein sequence ID" value="MBE8727072.1"/>
    <property type="molecule type" value="Genomic_DNA"/>
</dbReference>
<evidence type="ECO:0000313" key="2">
    <source>
        <dbReference type="Proteomes" id="UP000640614"/>
    </source>
</evidence>
<keyword evidence="2" id="KW-1185">Reference proteome</keyword>
<dbReference type="Gene3D" id="3.40.50.300">
    <property type="entry name" value="P-loop containing nucleotide triphosphate hydrolases"/>
    <property type="match status" value="1"/>
</dbReference>
<sequence>MENSQQPLVNWIPNKLVEKDNGIYVEWVYLSDLKFAEPFFDETIAKCRSHAYNSKSFKVLSTIENTIDWSQEMVSVELKSLIFHISRCGSTMLSQSLATSSENIMISEAPIIDQILRNEIFGTETKTALLKAVLRFFGQKRFPKQKHLILKLDAWNIFEIDYLRSIFPNIPFALLYRNPGEVLRSHQKMAGMHMVPNLIPPAVFGITPNEIDQIDSKQYRALVLEKYFQGFLDFHQTDKNVIILNYNEGMKSVVEQFVSFIKVDYSKDEMDKMLERLKKHSKNESSVFMGDSYKDDVLIVNHKKADLLHQKLNENFSRQLAR</sequence>
<dbReference type="SUPFAM" id="SSF52540">
    <property type="entry name" value="P-loop containing nucleoside triphosphate hydrolases"/>
    <property type="match status" value="1"/>
</dbReference>
<proteinExistence type="predicted"/>
<gene>
    <name evidence="1" type="ORF">C4F50_19310</name>
</gene>
<name>A0ABR9TR24_9FLAO</name>
<comment type="caution">
    <text evidence="1">The sequence shown here is derived from an EMBL/GenBank/DDBJ whole genome shotgun (WGS) entry which is preliminary data.</text>
</comment>
<dbReference type="RefSeq" id="WP_194140233.1">
    <property type="nucleotide sequence ID" value="NZ_PRDM01000004.1"/>
</dbReference>
<organism evidence="1 2">
    <name type="scientific">Flavobacterium hungaricum</name>
    <dbReference type="NCBI Taxonomy" id="2082725"/>
    <lineage>
        <taxon>Bacteria</taxon>
        <taxon>Pseudomonadati</taxon>
        <taxon>Bacteroidota</taxon>
        <taxon>Flavobacteriia</taxon>
        <taxon>Flavobacteriales</taxon>
        <taxon>Flavobacteriaceae</taxon>
        <taxon>Flavobacterium</taxon>
    </lineage>
</organism>
<protein>
    <submittedName>
        <fullName evidence="1">Sulfotransferase family protein</fullName>
    </submittedName>
</protein>
<dbReference type="InterPro" id="IPR027417">
    <property type="entry name" value="P-loop_NTPase"/>
</dbReference>
<evidence type="ECO:0000313" key="1">
    <source>
        <dbReference type="EMBL" id="MBE8727072.1"/>
    </source>
</evidence>